<proteinExistence type="predicted"/>
<protein>
    <submittedName>
        <fullName evidence="2">DRBM domain-containing protein</fullName>
    </submittedName>
</protein>
<evidence type="ECO:0000313" key="2">
    <source>
        <dbReference type="WBParaSite" id="RSKR_0000470600.1"/>
    </source>
</evidence>
<name>A0AC35TVI2_9BILA</name>
<evidence type="ECO:0000313" key="1">
    <source>
        <dbReference type="Proteomes" id="UP000095286"/>
    </source>
</evidence>
<reference evidence="2" key="1">
    <citation type="submission" date="2016-11" db="UniProtKB">
        <authorList>
            <consortium name="WormBaseParasite"/>
        </authorList>
    </citation>
    <scope>IDENTIFICATION</scope>
    <source>
        <strain evidence="2">KR3021</strain>
    </source>
</reference>
<dbReference type="WBParaSite" id="RSKR_0000470600.1">
    <property type="protein sequence ID" value="RSKR_0000470600.1"/>
    <property type="gene ID" value="RSKR_0000470600"/>
</dbReference>
<accession>A0AC35TVI2</accession>
<sequence>MSGEQDSDDLILHGESIVEDGQSELGEDDGLFDFGFTEAPLNTIEVNNADWEMDTCDKGWKDLVYTEPEATIENLFTLNTEVESSSCITFDEEDIDLVGPTCFLTEEQRRPLQWTLEDLQKPGCSYLQLLRFAEEPRTNFKILQRSTINVCPKRGKNFIKNHTVNLYFAGKEVTVTHVNKSVAVQMAARHIITELVKAGDYLKFGFPGNTPEETFDIMKCLDTGIPQLTIEDASAASLTSVRSPLSDLHELTQKMKGHAVYDKEDCESKDGKTIHVFRLKFNHYEAVGKGFRSQEAKGNAASLVLAQIQQDKIIAAGGLDETIDD</sequence>
<dbReference type="Proteomes" id="UP000095286">
    <property type="component" value="Unplaced"/>
</dbReference>
<organism evidence="1 2">
    <name type="scientific">Rhabditophanes sp. KR3021</name>
    <dbReference type="NCBI Taxonomy" id="114890"/>
    <lineage>
        <taxon>Eukaryota</taxon>
        <taxon>Metazoa</taxon>
        <taxon>Ecdysozoa</taxon>
        <taxon>Nematoda</taxon>
        <taxon>Chromadorea</taxon>
        <taxon>Rhabditida</taxon>
        <taxon>Tylenchina</taxon>
        <taxon>Panagrolaimomorpha</taxon>
        <taxon>Strongyloidoidea</taxon>
        <taxon>Alloionematidae</taxon>
        <taxon>Rhabditophanes</taxon>
    </lineage>
</organism>